<evidence type="ECO:0000313" key="1">
    <source>
        <dbReference type="EMBL" id="KAI9899237.1"/>
    </source>
</evidence>
<keyword evidence="2" id="KW-1185">Reference proteome</keyword>
<accession>A0ACC0V0H4</accession>
<organism evidence="1 2">
    <name type="scientific">Trichothecium roseum</name>
    <dbReference type="NCBI Taxonomy" id="47278"/>
    <lineage>
        <taxon>Eukaryota</taxon>
        <taxon>Fungi</taxon>
        <taxon>Dikarya</taxon>
        <taxon>Ascomycota</taxon>
        <taxon>Pezizomycotina</taxon>
        <taxon>Sordariomycetes</taxon>
        <taxon>Hypocreomycetidae</taxon>
        <taxon>Hypocreales</taxon>
        <taxon>Hypocreales incertae sedis</taxon>
        <taxon>Trichothecium</taxon>
    </lineage>
</organism>
<sequence>MSNSLRVPDAGLRLHGPSDSVVPQQAFALSLSDSVISGMIDCVQNGGKIKLSLGASSPTFSYGNKLHKISPPAQMNAPYDMYLTQPFESSKTADRIPFVGNLFSKPEGLDSATKAKAKANNVGNSSSGLDSDVEALRDGLAARDAARERSVLVSGLGTSNKASGKPGRKYPGASSGSLSTSPAIKPAQSPILSASEQAMCKAKQLRQVMVHELAVEDRTTTYLQEKWTGSEGDFKPTLEKVAIRDEASKKWTMRKTYFRELDVWKYDYDSQDERQKAIDNAIRRFDNIRISPSEPEWEKLLPKAERGKGKCLSRLQFELSKGPKQNPMIQVQKPDDDSAKDDTDVGREKTKAGGESMSRSSSNPLPKAKKAQPKKLLGSKPKTSATPKVSPTKPKAGTGKTNGRVLSKEIIENSDSSGDEGMVTETSKPASKPVAAPKPAPKAVEKAQPKTLAKKPVAKRPREDDSSSSSGTPLSKRAKQKPLAPVSKTRAEPRAEPRAARDNVASPMPRSKNTSPIKSSPLASSPPTNATDLSDSAPAPKKRKADTETRAPAPKRKAVEGDGETRASAPVVKRMAVDDRSELAAKGPVEKRRVEHTNGGPKVASKRKPTAMPTEVVQKAAKFKMIYQKYERRHYEIERMDNPPQFMLDDLNDMRKRLSNMKKDIYTRCAAVVA</sequence>
<gene>
    <name evidence="1" type="ORF">N3K66_005698</name>
</gene>
<evidence type="ECO:0000313" key="2">
    <source>
        <dbReference type="Proteomes" id="UP001163324"/>
    </source>
</evidence>
<proteinExistence type="predicted"/>
<dbReference type="EMBL" id="CM047944">
    <property type="protein sequence ID" value="KAI9899237.1"/>
    <property type="molecule type" value="Genomic_DNA"/>
</dbReference>
<dbReference type="Proteomes" id="UP001163324">
    <property type="component" value="Chromosome 5"/>
</dbReference>
<reference evidence="1" key="1">
    <citation type="submission" date="2022-10" db="EMBL/GenBank/DDBJ databases">
        <title>Complete Genome of Trichothecium roseum strain YXFP-22015, a Plant Pathogen Isolated from Citrus.</title>
        <authorList>
            <person name="Wang Y."/>
            <person name="Zhu L."/>
        </authorList>
    </citation>
    <scope>NUCLEOTIDE SEQUENCE</scope>
    <source>
        <strain evidence="1">YXFP-22015</strain>
    </source>
</reference>
<protein>
    <submittedName>
        <fullName evidence="1">Uncharacterized protein</fullName>
    </submittedName>
</protein>
<name>A0ACC0V0H4_9HYPO</name>
<comment type="caution">
    <text evidence="1">The sequence shown here is derived from an EMBL/GenBank/DDBJ whole genome shotgun (WGS) entry which is preliminary data.</text>
</comment>